<dbReference type="EMBL" id="SWLB01000008">
    <property type="protein sequence ID" value="KAF3335763.1"/>
    <property type="molecule type" value="Genomic_DNA"/>
</dbReference>
<name>A0A833R9Z9_9POAL</name>
<evidence type="ECO:0000313" key="1">
    <source>
        <dbReference type="EMBL" id="KAF3335763.1"/>
    </source>
</evidence>
<dbReference type="AlphaFoldDB" id="A0A833R9Z9"/>
<reference evidence="1" key="1">
    <citation type="submission" date="2020-01" db="EMBL/GenBank/DDBJ databases">
        <title>Genome sequence of Kobresia littledalei, the first chromosome-level genome in the family Cyperaceae.</title>
        <authorList>
            <person name="Qu G."/>
        </authorList>
    </citation>
    <scope>NUCLEOTIDE SEQUENCE</scope>
    <source>
        <strain evidence="1">C.B.Clarke</strain>
        <tissue evidence="1">Leaf</tissue>
    </source>
</reference>
<accession>A0A833R9Z9</accession>
<evidence type="ECO:0000313" key="2">
    <source>
        <dbReference type="Proteomes" id="UP000623129"/>
    </source>
</evidence>
<dbReference type="Proteomes" id="UP000623129">
    <property type="component" value="Unassembled WGS sequence"/>
</dbReference>
<keyword evidence="2" id="KW-1185">Reference proteome</keyword>
<organism evidence="1 2">
    <name type="scientific">Carex littledalei</name>
    <dbReference type="NCBI Taxonomy" id="544730"/>
    <lineage>
        <taxon>Eukaryota</taxon>
        <taxon>Viridiplantae</taxon>
        <taxon>Streptophyta</taxon>
        <taxon>Embryophyta</taxon>
        <taxon>Tracheophyta</taxon>
        <taxon>Spermatophyta</taxon>
        <taxon>Magnoliopsida</taxon>
        <taxon>Liliopsida</taxon>
        <taxon>Poales</taxon>
        <taxon>Cyperaceae</taxon>
        <taxon>Cyperoideae</taxon>
        <taxon>Cariceae</taxon>
        <taxon>Carex</taxon>
        <taxon>Carex subgen. Euthyceras</taxon>
    </lineage>
</organism>
<sequence length="121" mass="13445">MVGLWGDAKYCTLVRERGEDWDEWRDDGQEESGGTVLSLFLLRSLSFSFPISSFSISLVLSWRLRLPSPSLRLFSTSSDLDSFTSTDLNFSCQVCPFDPCELEGGMDPAPLCPLFSPPPSP</sequence>
<proteinExistence type="predicted"/>
<gene>
    <name evidence="1" type="ORF">FCM35_KLT20270</name>
</gene>
<comment type="caution">
    <text evidence="1">The sequence shown here is derived from an EMBL/GenBank/DDBJ whole genome shotgun (WGS) entry which is preliminary data.</text>
</comment>
<protein>
    <submittedName>
        <fullName evidence="1">Uncharacterized protein</fullName>
    </submittedName>
</protein>